<dbReference type="GO" id="GO:0016810">
    <property type="term" value="F:hydrolase activity, acting on carbon-nitrogen (but not peptide) bonds"/>
    <property type="evidence" value="ECO:0007669"/>
    <property type="project" value="InterPro"/>
</dbReference>
<evidence type="ECO:0000259" key="5">
    <source>
        <dbReference type="PROSITE" id="PS51677"/>
    </source>
</evidence>
<reference evidence="6 7" key="1">
    <citation type="submission" date="2022-04" db="EMBL/GenBank/DDBJ databases">
        <authorList>
            <person name="Ye Y.-Q."/>
            <person name="Du Z.-J."/>
        </authorList>
    </citation>
    <scope>NUCLEOTIDE SEQUENCE [LARGE SCALE GENOMIC DNA]</scope>
    <source>
        <strain evidence="6 7">A6E488</strain>
    </source>
</reference>
<evidence type="ECO:0000256" key="1">
    <source>
        <dbReference type="ARBA" id="ARBA00003236"/>
    </source>
</evidence>
<organism evidence="6 7">
    <name type="scientific">Microbaculum marinisediminis</name>
    <dbReference type="NCBI Taxonomy" id="2931392"/>
    <lineage>
        <taxon>Bacteria</taxon>
        <taxon>Pseudomonadati</taxon>
        <taxon>Pseudomonadota</taxon>
        <taxon>Alphaproteobacteria</taxon>
        <taxon>Hyphomicrobiales</taxon>
        <taxon>Tepidamorphaceae</taxon>
        <taxon>Microbaculum</taxon>
    </lineage>
</organism>
<dbReference type="GO" id="GO:0005975">
    <property type="term" value="P:carbohydrate metabolic process"/>
    <property type="evidence" value="ECO:0007669"/>
    <property type="project" value="InterPro"/>
</dbReference>
<dbReference type="PROSITE" id="PS51677">
    <property type="entry name" value="NODB"/>
    <property type="match status" value="1"/>
</dbReference>
<accession>A0AAW5R4T3</accession>
<dbReference type="Proteomes" id="UP001320898">
    <property type="component" value="Unassembled WGS sequence"/>
</dbReference>
<sequence>MIANPITWPDGKKCAVAVTFDMDADSLVHIADPARAPKLVSATSMLRYGPEIAIPRILETYRRLEIRQTFFIPAWCAETHPGAVEAIAEAGHEVALHSYIHEHSYDLSRDAEAYLLARSAAILERVAGTRPRGWRAPMYSFSPASGELLVEAGFAYDSSLMGDDIPYLLDTPKGRLVELPTHWGTDDYPQYAQTPELDYAMPVRAPREAIANYTDEFEAHYAHGGMWIPVWHPFLTGRLTRWHHIEKMLERFRERDDVWFATLGEIADHTLSCQAAGTYSPRVCKVPFYDQPLSTMPLPKTGG</sequence>
<proteinExistence type="inferred from homology"/>
<gene>
    <name evidence="6" type="ORF">MUB46_18685</name>
</gene>
<dbReference type="InterPro" id="IPR037950">
    <property type="entry name" value="PgdA-like"/>
</dbReference>
<dbReference type="InterPro" id="IPR011330">
    <property type="entry name" value="Glyco_hydro/deAcase_b/a-brl"/>
</dbReference>
<dbReference type="PANTHER" id="PTHR47561">
    <property type="entry name" value="POLYSACCHARIDE DEACETYLASE FAMILY PROTEIN (AFU_ORTHOLOGUE AFUA_6G05030)"/>
    <property type="match status" value="1"/>
</dbReference>
<evidence type="ECO:0000256" key="2">
    <source>
        <dbReference type="ARBA" id="ARBA00010973"/>
    </source>
</evidence>
<protein>
    <recommendedName>
        <fullName evidence="3">Chitooligosaccharide deacetylase</fullName>
    </recommendedName>
    <alternativeName>
        <fullName evidence="4">Nodulation protein B</fullName>
    </alternativeName>
</protein>
<dbReference type="CDD" id="cd10938">
    <property type="entry name" value="CE4_HpPgdA_like"/>
    <property type="match status" value="1"/>
</dbReference>
<dbReference type="SUPFAM" id="SSF88713">
    <property type="entry name" value="Glycoside hydrolase/deacetylase"/>
    <property type="match status" value="1"/>
</dbReference>
<comment type="similarity">
    <text evidence="2">Belongs to the polysaccharide deacetylase family.</text>
</comment>
<evidence type="ECO:0000313" key="7">
    <source>
        <dbReference type="Proteomes" id="UP001320898"/>
    </source>
</evidence>
<dbReference type="Pfam" id="PF01522">
    <property type="entry name" value="Polysacc_deac_1"/>
    <property type="match status" value="1"/>
</dbReference>
<evidence type="ECO:0000256" key="4">
    <source>
        <dbReference type="ARBA" id="ARBA00032976"/>
    </source>
</evidence>
<comment type="function">
    <text evidence="1">Is involved in generating a small heat-stable compound (Nod), an acylated oligomer of N-acetylglucosamine, that stimulates mitosis in various plant protoplasts.</text>
</comment>
<name>A0AAW5R4T3_9HYPH</name>
<evidence type="ECO:0000313" key="6">
    <source>
        <dbReference type="EMBL" id="MCT8973898.1"/>
    </source>
</evidence>
<evidence type="ECO:0000256" key="3">
    <source>
        <dbReference type="ARBA" id="ARBA00020071"/>
    </source>
</evidence>
<dbReference type="Gene3D" id="3.20.20.370">
    <property type="entry name" value="Glycoside hydrolase/deacetylase"/>
    <property type="match status" value="1"/>
</dbReference>
<dbReference type="EMBL" id="JALIDZ010000009">
    <property type="protein sequence ID" value="MCT8973898.1"/>
    <property type="molecule type" value="Genomic_DNA"/>
</dbReference>
<dbReference type="RefSeq" id="WP_261617478.1">
    <property type="nucleotide sequence ID" value="NZ_JALIDZ010000009.1"/>
</dbReference>
<dbReference type="InterPro" id="IPR002509">
    <property type="entry name" value="NODB_dom"/>
</dbReference>
<keyword evidence="7" id="KW-1185">Reference proteome</keyword>
<feature type="domain" description="NodB homology" evidence="5">
    <location>
        <begin position="38"/>
        <end position="261"/>
    </location>
</feature>
<comment type="caution">
    <text evidence="6">The sequence shown here is derived from an EMBL/GenBank/DDBJ whole genome shotgun (WGS) entry which is preliminary data.</text>
</comment>
<dbReference type="AlphaFoldDB" id="A0AAW5R4T3"/>
<dbReference type="PANTHER" id="PTHR47561:SF1">
    <property type="entry name" value="POLYSACCHARIDE DEACETYLASE FAMILY PROTEIN (AFU_ORTHOLOGUE AFUA_6G05030)"/>
    <property type="match status" value="1"/>
</dbReference>